<dbReference type="RefSeq" id="WP_244680816.1">
    <property type="nucleotide sequence ID" value="NZ_JALIRM010000002.1"/>
</dbReference>
<reference evidence="2 3" key="1">
    <citation type="submission" date="2023-07" db="EMBL/GenBank/DDBJ databases">
        <title>Genomic Encyclopedia of Type Strains, Phase IV (KMG-IV): sequencing the most valuable type-strain genomes for metagenomic binning, comparative biology and taxonomic classification.</title>
        <authorList>
            <person name="Goeker M."/>
        </authorList>
    </citation>
    <scope>NUCLEOTIDE SEQUENCE [LARGE SCALE GENOMIC DNA]</scope>
    <source>
        <strain evidence="2 3">DSM 27848</strain>
    </source>
</reference>
<gene>
    <name evidence="2" type="ORF">J2S14_001456</name>
</gene>
<comment type="caution">
    <text evidence="2">The sequence shown here is derived from an EMBL/GenBank/DDBJ whole genome shotgun (WGS) entry which is preliminary data.</text>
</comment>
<dbReference type="Proteomes" id="UP001232343">
    <property type="component" value="Unassembled WGS sequence"/>
</dbReference>
<organism evidence="2 3">
    <name type="scientific">Lederbergia wuyishanensis</name>
    <dbReference type="NCBI Taxonomy" id="1347903"/>
    <lineage>
        <taxon>Bacteria</taxon>
        <taxon>Bacillati</taxon>
        <taxon>Bacillota</taxon>
        <taxon>Bacilli</taxon>
        <taxon>Bacillales</taxon>
        <taxon>Bacillaceae</taxon>
        <taxon>Lederbergia</taxon>
    </lineage>
</organism>
<name>A0ABU0D2L9_9BACI</name>
<protein>
    <submittedName>
        <fullName evidence="2">Glyoxylase-like metal-dependent hydrolase (Beta-lactamase superfamily II)</fullName>
    </submittedName>
</protein>
<accession>A0ABU0D2L9</accession>
<dbReference type="InterPro" id="IPR001279">
    <property type="entry name" value="Metallo-B-lactamas"/>
</dbReference>
<evidence type="ECO:0000313" key="2">
    <source>
        <dbReference type="EMBL" id="MDQ0342644.1"/>
    </source>
</evidence>
<proteinExistence type="predicted"/>
<dbReference type="EMBL" id="JAUSUO010000002">
    <property type="protein sequence ID" value="MDQ0342644.1"/>
    <property type="molecule type" value="Genomic_DNA"/>
</dbReference>
<feature type="domain" description="Metallo-beta-lactamase" evidence="1">
    <location>
        <begin position="25"/>
        <end position="214"/>
    </location>
</feature>
<dbReference type="SUPFAM" id="SSF56281">
    <property type="entry name" value="Metallo-hydrolase/oxidoreductase"/>
    <property type="match status" value="1"/>
</dbReference>
<dbReference type="InterPro" id="IPR036866">
    <property type="entry name" value="RibonucZ/Hydroxyglut_hydro"/>
</dbReference>
<dbReference type="Gene3D" id="3.60.15.10">
    <property type="entry name" value="Ribonuclease Z/Hydroxyacylglutathione hydrolase-like"/>
    <property type="match status" value="1"/>
</dbReference>
<dbReference type="Pfam" id="PF00753">
    <property type="entry name" value="Lactamase_B"/>
    <property type="match status" value="1"/>
</dbReference>
<dbReference type="InterPro" id="IPR050855">
    <property type="entry name" value="NDM-1-like"/>
</dbReference>
<dbReference type="PANTHER" id="PTHR42951">
    <property type="entry name" value="METALLO-BETA-LACTAMASE DOMAIN-CONTAINING"/>
    <property type="match status" value="1"/>
</dbReference>
<sequence>MKTYLEEIAKGVYAFLVWDESWGSFNNCYLLLEDNDILLIDSGKEEHSSLLFSALKSKGILNSDITHFIATHGHKDHIGGIQYLGDVEGFIHNKDLELIPKNLRHKLKMNLPDHGLTAGNLECALLGHHTKGSVLLYHRESKALFCGDHICFFAEPLNDNKVVYTGTLEREKIKQFVSDWSQNEEMKRQHNFNLFMEGLKAINKFDVDYLCTGHGVILKGNINRFISDLLEYE</sequence>
<evidence type="ECO:0000259" key="1">
    <source>
        <dbReference type="SMART" id="SM00849"/>
    </source>
</evidence>
<dbReference type="SMART" id="SM00849">
    <property type="entry name" value="Lactamase_B"/>
    <property type="match status" value="1"/>
</dbReference>
<evidence type="ECO:0000313" key="3">
    <source>
        <dbReference type="Proteomes" id="UP001232343"/>
    </source>
</evidence>
<keyword evidence="3" id="KW-1185">Reference proteome</keyword>